<organism evidence="3 4">
    <name type="scientific">Nonomuraea thailandensis</name>
    <dbReference type="NCBI Taxonomy" id="1188745"/>
    <lineage>
        <taxon>Bacteria</taxon>
        <taxon>Bacillati</taxon>
        <taxon>Actinomycetota</taxon>
        <taxon>Actinomycetes</taxon>
        <taxon>Streptosporangiales</taxon>
        <taxon>Streptosporangiaceae</taxon>
        <taxon>Nonomuraea</taxon>
    </lineage>
</organism>
<dbReference type="RefSeq" id="WP_253758898.1">
    <property type="nucleotide sequence ID" value="NZ_BAABKA010000055.1"/>
</dbReference>
<dbReference type="AlphaFoldDB" id="A0A9X2H3Z2"/>
<evidence type="ECO:0000256" key="2">
    <source>
        <dbReference type="SAM" id="SignalP"/>
    </source>
</evidence>
<keyword evidence="4" id="KW-1185">Reference proteome</keyword>
<sequence length="115" mass="11865">MRSAAAILLGAYAAALAGSRLAPSSRAVYLRRARGYLTWIAAAVAGGRLAEEPLADMTAAVRAARAYHRALTGRCTPRTADGVRAAVEDFHTRLGPGGTGIPRGPAPQPLATQSL</sequence>
<protein>
    <submittedName>
        <fullName evidence="3">Uncharacterized protein</fullName>
    </submittedName>
</protein>
<feature type="chain" id="PRO_5040718527" evidence="2">
    <location>
        <begin position="18"/>
        <end position="115"/>
    </location>
</feature>
<dbReference type="EMBL" id="JAMZEB010000002">
    <property type="protein sequence ID" value="MCP2365533.1"/>
    <property type="molecule type" value="Genomic_DNA"/>
</dbReference>
<name>A0A9X2H3Z2_9ACTN</name>
<reference evidence="3" key="1">
    <citation type="submission" date="2022-06" db="EMBL/GenBank/DDBJ databases">
        <title>Sequencing the genomes of 1000 actinobacteria strains.</title>
        <authorList>
            <person name="Klenk H.-P."/>
        </authorList>
    </citation>
    <scope>NUCLEOTIDE SEQUENCE</scope>
    <source>
        <strain evidence="3">DSM 46694</strain>
    </source>
</reference>
<evidence type="ECO:0000313" key="4">
    <source>
        <dbReference type="Proteomes" id="UP001139648"/>
    </source>
</evidence>
<keyword evidence="2" id="KW-0732">Signal</keyword>
<proteinExistence type="predicted"/>
<evidence type="ECO:0000256" key="1">
    <source>
        <dbReference type="SAM" id="MobiDB-lite"/>
    </source>
</evidence>
<comment type="caution">
    <text evidence="3">The sequence shown here is derived from an EMBL/GenBank/DDBJ whole genome shotgun (WGS) entry which is preliminary data.</text>
</comment>
<evidence type="ECO:0000313" key="3">
    <source>
        <dbReference type="EMBL" id="MCP2365533.1"/>
    </source>
</evidence>
<accession>A0A9X2H3Z2</accession>
<gene>
    <name evidence="3" type="ORF">HD597_012553</name>
</gene>
<dbReference type="Proteomes" id="UP001139648">
    <property type="component" value="Unassembled WGS sequence"/>
</dbReference>
<feature type="signal peptide" evidence="2">
    <location>
        <begin position="1"/>
        <end position="17"/>
    </location>
</feature>
<feature type="region of interest" description="Disordered" evidence="1">
    <location>
        <begin position="93"/>
        <end position="115"/>
    </location>
</feature>